<proteinExistence type="predicted"/>
<accession>A0A183B9X3</accession>
<evidence type="ECO:0000256" key="2">
    <source>
        <dbReference type="SAM" id="Phobius"/>
    </source>
</evidence>
<feature type="region of interest" description="Disordered" evidence="1">
    <location>
        <begin position="42"/>
        <end position="179"/>
    </location>
</feature>
<keyword evidence="4" id="KW-1185">Reference proteome</keyword>
<keyword evidence="2" id="KW-0812">Transmembrane</keyword>
<feature type="compositionally biased region" description="Low complexity" evidence="1">
    <location>
        <begin position="65"/>
        <end position="91"/>
    </location>
</feature>
<organism evidence="5">
    <name type="scientific">Echinostoma caproni</name>
    <dbReference type="NCBI Taxonomy" id="27848"/>
    <lineage>
        <taxon>Eukaryota</taxon>
        <taxon>Metazoa</taxon>
        <taxon>Spiralia</taxon>
        <taxon>Lophotrochozoa</taxon>
        <taxon>Platyhelminthes</taxon>
        <taxon>Trematoda</taxon>
        <taxon>Digenea</taxon>
        <taxon>Plagiorchiida</taxon>
        <taxon>Echinostomata</taxon>
        <taxon>Echinostomatoidea</taxon>
        <taxon>Echinostomatidae</taxon>
        <taxon>Echinostoma</taxon>
    </lineage>
</organism>
<feature type="transmembrane region" description="Helical" evidence="2">
    <location>
        <begin position="12"/>
        <end position="29"/>
    </location>
</feature>
<gene>
    <name evidence="3" type="ORF">ECPE_LOCUS16008</name>
</gene>
<evidence type="ECO:0000256" key="1">
    <source>
        <dbReference type="SAM" id="MobiDB-lite"/>
    </source>
</evidence>
<name>A0A183B9X3_9TREM</name>
<keyword evidence="2" id="KW-0472">Membrane</keyword>
<protein>
    <submittedName>
        <fullName evidence="5">Energy transducer TonB</fullName>
    </submittedName>
</protein>
<reference evidence="3 4" key="2">
    <citation type="submission" date="2018-11" db="EMBL/GenBank/DDBJ databases">
        <authorList>
            <consortium name="Pathogen Informatics"/>
        </authorList>
    </citation>
    <scope>NUCLEOTIDE SEQUENCE [LARGE SCALE GENOMIC DNA]</scope>
    <source>
        <strain evidence="3 4">Egypt</strain>
    </source>
</reference>
<reference evidence="5" key="1">
    <citation type="submission" date="2016-06" db="UniProtKB">
        <authorList>
            <consortium name="WormBaseParasite"/>
        </authorList>
    </citation>
    <scope>IDENTIFICATION</scope>
</reference>
<dbReference type="WBParaSite" id="ECPE_0001604801-mRNA-1">
    <property type="protein sequence ID" value="ECPE_0001604801-mRNA-1"/>
    <property type="gene ID" value="ECPE_0001604801"/>
</dbReference>
<dbReference type="AlphaFoldDB" id="A0A183B9X3"/>
<evidence type="ECO:0000313" key="3">
    <source>
        <dbReference type="EMBL" id="VDP93280.1"/>
    </source>
</evidence>
<evidence type="ECO:0000313" key="4">
    <source>
        <dbReference type="Proteomes" id="UP000272942"/>
    </source>
</evidence>
<dbReference type="Proteomes" id="UP000272942">
    <property type="component" value="Unassembled WGS sequence"/>
</dbReference>
<keyword evidence="2" id="KW-1133">Transmembrane helix</keyword>
<sequence>MSRHFLRKRRKALIIFVAFASSFLIWTFFTQIQSLSSTANQSPESLHEDAHQEVQLGDPKSVKIPEFPVVPEVPENQGPLLPPNGDGLPRPNELPNAVDQPKVAEQQGNADNGQPLKPAGDAHALPDAENPSNINKAVGHAPMQVKPPVLPSNVNHSSAQLYPLVPPQKSDENAVGPGG</sequence>
<dbReference type="EMBL" id="UZAN01062603">
    <property type="protein sequence ID" value="VDP93280.1"/>
    <property type="molecule type" value="Genomic_DNA"/>
</dbReference>
<evidence type="ECO:0000313" key="5">
    <source>
        <dbReference type="WBParaSite" id="ECPE_0001604801-mRNA-1"/>
    </source>
</evidence>